<name>A0A2N5ZGD1_MUIH1</name>
<proteinExistence type="predicted"/>
<dbReference type="AlphaFoldDB" id="A0A2N5ZGD1"/>
<comment type="caution">
    <text evidence="1">The sequence shown here is derived from an EMBL/GenBank/DDBJ whole genome shotgun (WGS) entry which is preliminary data.</text>
</comment>
<organism evidence="1 2">
    <name type="scientific">Muiribacterium halophilum</name>
    <dbReference type="NCBI Taxonomy" id="2053465"/>
    <lineage>
        <taxon>Bacteria</taxon>
        <taxon>Candidatus Muiribacteriota</taxon>
        <taxon>Candidatus Muiribacteriia</taxon>
        <taxon>Candidatus Muiribacteriales</taxon>
        <taxon>Candidatus Muiribacteriaceae</taxon>
        <taxon>Candidatus Muiribacterium</taxon>
    </lineage>
</organism>
<gene>
    <name evidence="1" type="ORF">C0601_06495</name>
</gene>
<evidence type="ECO:0000313" key="1">
    <source>
        <dbReference type="EMBL" id="PLX17674.1"/>
    </source>
</evidence>
<evidence type="ECO:0000313" key="2">
    <source>
        <dbReference type="Proteomes" id="UP000234857"/>
    </source>
</evidence>
<sequence length="102" mass="11872">MKKQNENLRISLKTLQQKPDKKEIRLLYIYDKALTKLIENAPGFSAMWVKSVKEAEDEYTEVENGFIAFTKKMLGISSSEKLNMYKMSSEDATIVEEEEEKE</sequence>
<reference evidence="1 2" key="1">
    <citation type="submission" date="2017-11" db="EMBL/GenBank/DDBJ databases">
        <title>Genome-resolved metagenomics identifies genetic mobility, metabolic interactions, and unexpected diversity in perchlorate-reducing communities.</title>
        <authorList>
            <person name="Barnum T.P."/>
            <person name="Figueroa I.A."/>
            <person name="Carlstrom C.I."/>
            <person name="Lucas L.N."/>
            <person name="Engelbrektson A.L."/>
            <person name="Coates J.D."/>
        </authorList>
    </citation>
    <scope>NUCLEOTIDE SEQUENCE [LARGE SCALE GENOMIC DNA]</scope>
    <source>
        <strain evidence="1">BM706</strain>
    </source>
</reference>
<dbReference type="Proteomes" id="UP000234857">
    <property type="component" value="Unassembled WGS sequence"/>
</dbReference>
<accession>A0A2N5ZGD1</accession>
<protein>
    <submittedName>
        <fullName evidence="1">Uncharacterized protein</fullName>
    </submittedName>
</protein>
<dbReference type="EMBL" id="PKTG01000083">
    <property type="protein sequence ID" value="PLX17674.1"/>
    <property type="molecule type" value="Genomic_DNA"/>
</dbReference>